<feature type="signal peptide" evidence="1">
    <location>
        <begin position="1"/>
        <end position="30"/>
    </location>
</feature>
<name>A0A941BL30_9BURK</name>
<keyword evidence="3" id="KW-1185">Reference proteome</keyword>
<keyword evidence="1" id="KW-0732">Signal</keyword>
<organism evidence="2 3">
    <name type="scientific">Ideonella aquatica</name>
    <dbReference type="NCBI Taxonomy" id="2824119"/>
    <lineage>
        <taxon>Bacteria</taxon>
        <taxon>Pseudomonadati</taxon>
        <taxon>Pseudomonadota</taxon>
        <taxon>Betaproteobacteria</taxon>
        <taxon>Burkholderiales</taxon>
        <taxon>Sphaerotilaceae</taxon>
        <taxon>Ideonella</taxon>
    </lineage>
</organism>
<dbReference type="Proteomes" id="UP000678374">
    <property type="component" value="Unassembled WGS sequence"/>
</dbReference>
<comment type="caution">
    <text evidence="2">The sequence shown here is derived from an EMBL/GenBank/DDBJ whole genome shotgun (WGS) entry which is preliminary data.</text>
</comment>
<proteinExistence type="predicted"/>
<sequence length="382" mass="39260">MIDLLGLAGRARAAWLMAMSALALTSGAHAAPARYSVTALSSGHSLAYGLNERGDVSLAADDVGGGTAGWVKGVLMPVPMGSGSRVSSDGRVGVLVDNGDGRQTPGLFDLRTGAVTVVGPPHTLPPIVRDANRQGVAVGYASEAPPNAKVFSGGSELELGQGSVNAINSQGEVAGTLWHTDPLSGDGQWWAFSAPPGSTAIQWIAPINGGLSNEAVAMDSQRVVGVSDMNAGSGSVAFYHHLRNGLTVPLVGLGGSGAGALGVNTHGAIVGWAATPGDADYRAVLWTGRNQVHDLNPLSDLPAGWLLYEAVDINAKGQIVANGTDAAGNPKAFLLTPVSDAQVRAAALRPQLSPRMLCDQLRPWERLAGTRIPAACRWLRAR</sequence>
<gene>
    <name evidence="2" type="ORF">KAK06_18980</name>
</gene>
<dbReference type="RefSeq" id="WP_210803721.1">
    <property type="nucleotide sequence ID" value="NZ_JAGQDE010000021.1"/>
</dbReference>
<feature type="chain" id="PRO_5036931848" description="HAF repeat-containing protein" evidence="1">
    <location>
        <begin position="31"/>
        <end position="382"/>
    </location>
</feature>
<evidence type="ECO:0000256" key="1">
    <source>
        <dbReference type="SAM" id="SignalP"/>
    </source>
</evidence>
<protein>
    <recommendedName>
        <fullName evidence="4">HAF repeat-containing protein</fullName>
    </recommendedName>
</protein>
<dbReference type="EMBL" id="JAGQDE010000021">
    <property type="protein sequence ID" value="MBQ0961047.1"/>
    <property type="molecule type" value="Genomic_DNA"/>
</dbReference>
<dbReference type="AlphaFoldDB" id="A0A941BL30"/>
<evidence type="ECO:0000313" key="3">
    <source>
        <dbReference type="Proteomes" id="UP000678374"/>
    </source>
</evidence>
<evidence type="ECO:0000313" key="2">
    <source>
        <dbReference type="EMBL" id="MBQ0961047.1"/>
    </source>
</evidence>
<evidence type="ECO:0008006" key="4">
    <source>
        <dbReference type="Google" id="ProtNLM"/>
    </source>
</evidence>
<accession>A0A941BL30</accession>
<reference evidence="2" key="1">
    <citation type="submission" date="2021-04" db="EMBL/GenBank/DDBJ databases">
        <title>The genome sequence of Ideonella sp. 4Y11.</title>
        <authorList>
            <person name="Liu Y."/>
        </authorList>
    </citation>
    <scope>NUCLEOTIDE SEQUENCE</scope>
    <source>
        <strain evidence="2">4Y11</strain>
    </source>
</reference>